<feature type="compositionally biased region" description="Low complexity" evidence="1">
    <location>
        <begin position="62"/>
        <end position="82"/>
    </location>
</feature>
<feature type="region of interest" description="Disordered" evidence="1">
    <location>
        <begin position="1"/>
        <end position="180"/>
    </location>
</feature>
<organism evidence="2 3">
    <name type="scientific">Prorocentrum cordatum</name>
    <dbReference type="NCBI Taxonomy" id="2364126"/>
    <lineage>
        <taxon>Eukaryota</taxon>
        <taxon>Sar</taxon>
        <taxon>Alveolata</taxon>
        <taxon>Dinophyceae</taxon>
        <taxon>Prorocentrales</taxon>
        <taxon>Prorocentraceae</taxon>
        <taxon>Prorocentrum</taxon>
    </lineage>
</organism>
<dbReference type="Proteomes" id="UP001189429">
    <property type="component" value="Unassembled WGS sequence"/>
</dbReference>
<protein>
    <submittedName>
        <fullName evidence="2">Uncharacterized protein</fullName>
    </submittedName>
</protein>
<evidence type="ECO:0000256" key="1">
    <source>
        <dbReference type="SAM" id="MobiDB-lite"/>
    </source>
</evidence>
<comment type="caution">
    <text evidence="2">The sequence shown here is derived from an EMBL/GenBank/DDBJ whole genome shotgun (WGS) entry which is preliminary data.</text>
</comment>
<accession>A0ABN9XX00</accession>
<sequence>MTAATPSREPKTADSSIDVPGQERPVHLRDFSSSGSPSGTAGADDGPAAHGPAATQSPSTGRAARPARVRAAAPAATEQAARAQRRSSRRGLHPHHVRREDEDRDRRVHQRAAPTAPDHRQQPQQLAEGRHGRGHQHAPPAGPRPRPFPAAGTSAGPGTGRGGHGGQERGHLEEDQEQQG</sequence>
<feature type="compositionally biased region" description="Low complexity" evidence="1">
    <location>
        <begin position="32"/>
        <end position="55"/>
    </location>
</feature>
<name>A0ABN9XX00_9DINO</name>
<evidence type="ECO:0000313" key="3">
    <source>
        <dbReference type="Proteomes" id="UP001189429"/>
    </source>
</evidence>
<feature type="compositionally biased region" description="Basic residues" evidence="1">
    <location>
        <begin position="83"/>
        <end position="97"/>
    </location>
</feature>
<gene>
    <name evidence="2" type="ORF">PCOR1329_LOCUS80622</name>
</gene>
<dbReference type="EMBL" id="CAUYUJ010021442">
    <property type="protein sequence ID" value="CAK0904669.1"/>
    <property type="molecule type" value="Genomic_DNA"/>
</dbReference>
<feature type="compositionally biased region" description="Gly residues" evidence="1">
    <location>
        <begin position="155"/>
        <end position="165"/>
    </location>
</feature>
<keyword evidence="3" id="KW-1185">Reference proteome</keyword>
<reference evidence="2" key="1">
    <citation type="submission" date="2023-10" db="EMBL/GenBank/DDBJ databases">
        <authorList>
            <person name="Chen Y."/>
            <person name="Shah S."/>
            <person name="Dougan E. K."/>
            <person name="Thang M."/>
            <person name="Chan C."/>
        </authorList>
    </citation>
    <scope>NUCLEOTIDE SEQUENCE [LARGE SCALE GENOMIC DNA]</scope>
</reference>
<proteinExistence type="predicted"/>
<evidence type="ECO:0000313" key="2">
    <source>
        <dbReference type="EMBL" id="CAK0904669.1"/>
    </source>
</evidence>